<reference evidence="4 5" key="1">
    <citation type="submission" date="2023-04" db="EMBL/GenBank/DDBJ databases">
        <title>Complete genome sequence of Alisedimentitalea scapharcae.</title>
        <authorList>
            <person name="Rong J.-C."/>
            <person name="Yi M.-L."/>
            <person name="Zhao Q."/>
        </authorList>
    </citation>
    <scope>NUCLEOTIDE SEQUENCE [LARGE SCALE GENOMIC DNA]</scope>
    <source>
        <strain evidence="4 5">KCTC 42119</strain>
    </source>
</reference>
<name>A0ABZ2XWD3_9RHOB</name>
<comment type="function">
    <text evidence="1">Required for the efficient initiation of filament assembly.</text>
</comment>
<evidence type="ECO:0000256" key="1">
    <source>
        <dbReference type="ARBA" id="ARBA00002397"/>
    </source>
</evidence>
<accession>A0ABZ2XWD3</accession>
<dbReference type="Pfam" id="PF05130">
    <property type="entry name" value="FlgN"/>
    <property type="match status" value="1"/>
</dbReference>
<keyword evidence="4" id="KW-0282">Flagellum</keyword>
<protein>
    <submittedName>
        <fullName evidence="4">Flagellar export chaperone FlgN</fullName>
    </submittedName>
</protein>
<dbReference type="SUPFAM" id="SSF140566">
    <property type="entry name" value="FlgN-like"/>
    <property type="match status" value="1"/>
</dbReference>
<comment type="similarity">
    <text evidence="2">Belongs to the FlgN family.</text>
</comment>
<evidence type="ECO:0000256" key="2">
    <source>
        <dbReference type="ARBA" id="ARBA00007703"/>
    </source>
</evidence>
<dbReference type="InterPro" id="IPR036679">
    <property type="entry name" value="FlgN-like_sf"/>
</dbReference>
<keyword evidence="4" id="KW-0969">Cilium</keyword>
<keyword evidence="3" id="KW-1005">Bacterial flagellum biogenesis</keyword>
<organism evidence="4 5">
    <name type="scientific">Aliisedimentitalea scapharcae</name>
    <dbReference type="NCBI Taxonomy" id="1524259"/>
    <lineage>
        <taxon>Bacteria</taxon>
        <taxon>Pseudomonadati</taxon>
        <taxon>Pseudomonadota</taxon>
        <taxon>Alphaproteobacteria</taxon>
        <taxon>Rhodobacterales</taxon>
        <taxon>Roseobacteraceae</taxon>
        <taxon>Aliisedimentitalea</taxon>
    </lineage>
</organism>
<evidence type="ECO:0000256" key="3">
    <source>
        <dbReference type="ARBA" id="ARBA00022795"/>
    </source>
</evidence>
<dbReference type="InterPro" id="IPR007809">
    <property type="entry name" value="FlgN-like"/>
</dbReference>
<gene>
    <name evidence="4" type="primary">flgN</name>
    <name evidence="4" type="ORF">QEZ52_00705</name>
</gene>
<keyword evidence="4" id="KW-0966">Cell projection</keyword>
<dbReference type="EMBL" id="CP123584">
    <property type="protein sequence ID" value="WZK89100.1"/>
    <property type="molecule type" value="Genomic_DNA"/>
</dbReference>
<evidence type="ECO:0000313" key="5">
    <source>
        <dbReference type="Proteomes" id="UP001623232"/>
    </source>
</evidence>
<dbReference type="Gene3D" id="1.20.58.300">
    <property type="entry name" value="FlgN-like"/>
    <property type="match status" value="1"/>
</dbReference>
<dbReference type="RefSeq" id="WP_406647027.1">
    <property type="nucleotide sequence ID" value="NZ_CP123584.1"/>
</dbReference>
<proteinExistence type="inferred from homology"/>
<dbReference type="Proteomes" id="UP001623232">
    <property type="component" value="Chromosome"/>
</dbReference>
<sequence>MSKQTSQHLIDQLDSLLEHERKALVSGDLAQLTEIVPRKEVLIDNLNALDQLERSVLEQTQTKLERNQLLLNSALAGIQAVAGRMAELRKAREGLDVYDETGRKTRYGMMATAKLEKRA</sequence>
<evidence type="ECO:0000313" key="4">
    <source>
        <dbReference type="EMBL" id="WZK89100.1"/>
    </source>
</evidence>
<keyword evidence="5" id="KW-1185">Reference proteome</keyword>